<dbReference type="PANTHER" id="PTHR30579">
    <property type="entry name" value="TRANSCRIPTIONAL REGULATOR"/>
    <property type="match status" value="1"/>
</dbReference>
<dbReference type="PANTHER" id="PTHR30579:SF7">
    <property type="entry name" value="HTH-TYPE TRANSCRIPTIONAL REGULATOR LRHA-RELATED"/>
    <property type="match status" value="1"/>
</dbReference>
<evidence type="ECO:0000313" key="7">
    <source>
        <dbReference type="Proteomes" id="UP000027208"/>
    </source>
</evidence>
<dbReference type="Proteomes" id="UP000027208">
    <property type="component" value="Unassembled WGS sequence"/>
</dbReference>
<dbReference type="InterPro" id="IPR036390">
    <property type="entry name" value="WH_DNA-bd_sf"/>
</dbReference>
<protein>
    <recommendedName>
        <fullName evidence="5">HTH lysR-type domain-containing protein</fullName>
    </recommendedName>
</protein>
<organism evidence="6 7">
    <name type="scientific">Acinetobacter nosocomialis</name>
    <dbReference type="NCBI Taxonomy" id="106654"/>
    <lineage>
        <taxon>Bacteria</taxon>
        <taxon>Pseudomonadati</taxon>
        <taxon>Pseudomonadota</taxon>
        <taxon>Gammaproteobacteria</taxon>
        <taxon>Moraxellales</taxon>
        <taxon>Moraxellaceae</taxon>
        <taxon>Acinetobacter</taxon>
        <taxon>Acinetobacter calcoaceticus/baumannii complex</taxon>
    </lineage>
</organism>
<dbReference type="GO" id="GO:0003700">
    <property type="term" value="F:DNA-binding transcription factor activity"/>
    <property type="evidence" value="ECO:0007669"/>
    <property type="project" value="InterPro"/>
</dbReference>
<dbReference type="InterPro" id="IPR036388">
    <property type="entry name" value="WH-like_DNA-bd_sf"/>
</dbReference>
<sequence>MFDPRLLRAFVTIFESGSFTIAADKLHLTQSTISQQLARLEESVGHTLIDRTSRPLQLTASGEYLIGYAQRILTLQQEAEAVLKDPAGSIPIRIGLPEDMMSTVMAEIFGMFAQAHRSIRLDVTSGLSRNLTERYRNGELDIVIVKEPAASADCYASFPEEMAWFESENTITSITDPIRLVTFPQGGLYRDEMFETLERERKRWYIAFTGSSLESVLVSVETGLGISLLPVSTTKGRRVRKYRSLGEASPMVVSIYTWEKAGLISQLGLF</sequence>
<accession>A0A836MJ45</accession>
<dbReference type="PRINTS" id="PR00039">
    <property type="entry name" value="HTHLYSR"/>
</dbReference>
<name>A0A836MJ45_ACINO</name>
<dbReference type="RefSeq" id="WP_050488922.1">
    <property type="nucleotide sequence ID" value="NZ_KK737786.1"/>
</dbReference>
<dbReference type="Gene3D" id="3.40.190.10">
    <property type="entry name" value="Periplasmic binding protein-like II"/>
    <property type="match status" value="2"/>
</dbReference>
<dbReference type="AlphaFoldDB" id="A0A836MJ45"/>
<feature type="domain" description="HTH lysR-type" evidence="5">
    <location>
        <begin position="2"/>
        <end position="59"/>
    </location>
</feature>
<dbReference type="PROSITE" id="PS50931">
    <property type="entry name" value="HTH_LYSR"/>
    <property type="match status" value="1"/>
</dbReference>
<gene>
    <name evidence="6" type="ORF">AE32_01379</name>
</gene>
<dbReference type="EMBL" id="JMUI01000006">
    <property type="protein sequence ID" value="KDM56191.1"/>
    <property type="molecule type" value="Genomic_DNA"/>
</dbReference>
<evidence type="ECO:0000256" key="4">
    <source>
        <dbReference type="ARBA" id="ARBA00023163"/>
    </source>
</evidence>
<proteinExistence type="inferred from homology"/>
<comment type="caution">
    <text evidence="6">The sequence shown here is derived from an EMBL/GenBank/DDBJ whole genome shotgun (WGS) entry which is preliminary data.</text>
</comment>
<dbReference type="Pfam" id="PF00126">
    <property type="entry name" value="HTH_1"/>
    <property type="match status" value="1"/>
</dbReference>
<dbReference type="FunFam" id="1.10.10.10:FF:000001">
    <property type="entry name" value="LysR family transcriptional regulator"/>
    <property type="match status" value="1"/>
</dbReference>
<keyword evidence="4" id="KW-0804">Transcription</keyword>
<evidence type="ECO:0000256" key="3">
    <source>
        <dbReference type="ARBA" id="ARBA00023125"/>
    </source>
</evidence>
<dbReference type="SUPFAM" id="SSF46785">
    <property type="entry name" value="Winged helix' DNA-binding domain"/>
    <property type="match status" value="1"/>
</dbReference>
<keyword evidence="3" id="KW-0238">DNA-binding</keyword>
<evidence type="ECO:0000259" key="5">
    <source>
        <dbReference type="PROSITE" id="PS50931"/>
    </source>
</evidence>
<dbReference type="GO" id="GO:0003677">
    <property type="term" value="F:DNA binding"/>
    <property type="evidence" value="ECO:0007669"/>
    <property type="project" value="UniProtKB-KW"/>
</dbReference>
<keyword evidence="2" id="KW-0805">Transcription regulation</keyword>
<dbReference type="InterPro" id="IPR005119">
    <property type="entry name" value="LysR_subst-bd"/>
</dbReference>
<reference evidence="6 7" key="1">
    <citation type="submission" date="2014-04" db="EMBL/GenBank/DDBJ databases">
        <title>The Genome Sequence of Acinetobacter baumanii BIDMC 57.</title>
        <authorList>
            <consortium name="The Broad Institute Genomics Platform"/>
            <consortium name="The Broad Institute Genome Sequencing Center for Infectious Disease"/>
            <person name="Murphy C."/>
            <person name="Cosimi L."/>
            <person name="Cerqueira G."/>
            <person name="Feldgarden M."/>
            <person name="Earl A."/>
            <person name="Spencer M.D."/>
            <person name="Fodor A."/>
            <person name="Sautter R.L."/>
            <person name="Hung D."/>
            <person name="Onderdonk A.B."/>
            <person name="Ernst C."/>
            <person name="Delaney M."/>
            <person name="DuBois A."/>
            <person name="Young S.K."/>
            <person name="Zeng Q."/>
            <person name="Gargeya S."/>
            <person name="Abouelleil A."/>
            <person name="Alvarado L."/>
            <person name="Chapman S.B."/>
            <person name="Gainer-Dewar J."/>
            <person name="Goldberg J."/>
            <person name="Griggs A."/>
            <person name="Gujja S."/>
            <person name="Hansen M."/>
            <person name="Howarth C."/>
            <person name="Imamovic A."/>
            <person name="Larimer J."/>
            <person name="Pearson M."/>
            <person name="Poon T.W."/>
            <person name="Priest M."/>
            <person name="Roberts A."/>
            <person name="Saif S."/>
            <person name="Shea T."/>
            <person name="Sykes S."/>
            <person name="Wortman J."/>
            <person name="Nusbaum C."/>
            <person name="Birren B."/>
        </authorList>
    </citation>
    <scope>NUCLEOTIDE SEQUENCE [LARGE SCALE GENOMIC DNA]</scope>
    <source>
        <strain evidence="6 7">BIDMC 57</strain>
    </source>
</reference>
<dbReference type="InterPro" id="IPR050176">
    <property type="entry name" value="LTTR"/>
</dbReference>
<dbReference type="Pfam" id="PF03466">
    <property type="entry name" value="LysR_substrate"/>
    <property type="match status" value="1"/>
</dbReference>
<evidence type="ECO:0000313" key="6">
    <source>
        <dbReference type="EMBL" id="KDM56191.1"/>
    </source>
</evidence>
<dbReference type="InterPro" id="IPR000847">
    <property type="entry name" value="LysR_HTH_N"/>
</dbReference>
<dbReference type="Gene3D" id="1.10.10.10">
    <property type="entry name" value="Winged helix-like DNA-binding domain superfamily/Winged helix DNA-binding domain"/>
    <property type="match status" value="1"/>
</dbReference>
<evidence type="ECO:0000256" key="2">
    <source>
        <dbReference type="ARBA" id="ARBA00023015"/>
    </source>
</evidence>
<comment type="similarity">
    <text evidence="1">Belongs to the LysR transcriptional regulatory family.</text>
</comment>
<evidence type="ECO:0000256" key="1">
    <source>
        <dbReference type="ARBA" id="ARBA00009437"/>
    </source>
</evidence>
<dbReference type="SUPFAM" id="SSF53850">
    <property type="entry name" value="Periplasmic binding protein-like II"/>
    <property type="match status" value="1"/>
</dbReference>